<accession>A0A1S8A7P9</accession>
<name>A0A1S8A7P9_ROSNE</name>
<evidence type="ECO:0000313" key="3">
    <source>
        <dbReference type="Proteomes" id="UP000054516"/>
    </source>
</evidence>
<sequence length="56" mass="6121">MGECIAKSPTENTFLWPVQKLAEDEDISNKGQTIHDGNASDDNGRKRASTGRKSQS</sequence>
<protein>
    <submittedName>
        <fullName evidence="2">Uncharacterized protein</fullName>
    </submittedName>
</protein>
<organism evidence="2">
    <name type="scientific">Rosellinia necatrix</name>
    <name type="common">White root-rot fungus</name>
    <dbReference type="NCBI Taxonomy" id="77044"/>
    <lineage>
        <taxon>Eukaryota</taxon>
        <taxon>Fungi</taxon>
        <taxon>Dikarya</taxon>
        <taxon>Ascomycota</taxon>
        <taxon>Pezizomycotina</taxon>
        <taxon>Sordariomycetes</taxon>
        <taxon>Xylariomycetidae</taxon>
        <taxon>Xylariales</taxon>
        <taxon>Xylariaceae</taxon>
        <taxon>Rosellinia</taxon>
    </lineage>
</organism>
<keyword evidence="3" id="KW-1185">Reference proteome</keyword>
<evidence type="ECO:0000313" key="2">
    <source>
        <dbReference type="EMBL" id="GAW25770.1"/>
    </source>
</evidence>
<dbReference type="Proteomes" id="UP000054516">
    <property type="component" value="Unassembled WGS sequence"/>
</dbReference>
<gene>
    <name evidence="2" type="ORF">SAMD00023353_1202420</name>
</gene>
<dbReference type="AlphaFoldDB" id="A0A1S8A7P9"/>
<reference evidence="2" key="1">
    <citation type="submission" date="2016-03" db="EMBL/GenBank/DDBJ databases">
        <title>Draft genome sequence of Rosellinia necatrix.</title>
        <authorList>
            <person name="Kanematsu S."/>
        </authorList>
    </citation>
    <scope>NUCLEOTIDE SEQUENCE [LARGE SCALE GENOMIC DNA]</scope>
    <source>
        <strain evidence="2">W97</strain>
    </source>
</reference>
<feature type="compositionally biased region" description="Basic residues" evidence="1">
    <location>
        <begin position="46"/>
        <end position="56"/>
    </location>
</feature>
<dbReference type="EMBL" id="DF977457">
    <property type="protein sequence ID" value="GAW25770.1"/>
    <property type="molecule type" value="Genomic_DNA"/>
</dbReference>
<feature type="region of interest" description="Disordered" evidence="1">
    <location>
        <begin position="24"/>
        <end position="56"/>
    </location>
</feature>
<evidence type="ECO:0000256" key="1">
    <source>
        <dbReference type="SAM" id="MobiDB-lite"/>
    </source>
</evidence>
<proteinExistence type="predicted"/>